<accession>A0A212J6Q7</accession>
<dbReference type="Gene3D" id="3.30.70.120">
    <property type="match status" value="1"/>
</dbReference>
<dbReference type="InterPro" id="IPR015867">
    <property type="entry name" value="N-reg_PII/ATP_PRibTrfase_C"/>
</dbReference>
<protein>
    <recommendedName>
        <fullName evidence="2">Nitrogen regulatory protein P-II</fullName>
    </recommendedName>
</protein>
<dbReference type="InterPro" id="IPR011322">
    <property type="entry name" value="N-reg_PII-like_a/b"/>
</dbReference>
<organism evidence="1">
    <name type="scientific">uncultured Dysgonomonas sp</name>
    <dbReference type="NCBI Taxonomy" id="206096"/>
    <lineage>
        <taxon>Bacteria</taxon>
        <taxon>Pseudomonadati</taxon>
        <taxon>Bacteroidota</taxon>
        <taxon>Bacteroidia</taxon>
        <taxon>Bacteroidales</taxon>
        <taxon>Dysgonomonadaceae</taxon>
        <taxon>Dysgonomonas</taxon>
        <taxon>environmental samples</taxon>
    </lineage>
</organism>
<dbReference type="AlphaFoldDB" id="A0A212J6Q7"/>
<sequence>MIMKLLVVLSIKEYQEQVGSLLHDAGVKRFSVTNITGYKKKEENLGWFAANGNNAKTNSIMLFSFVTKEIADKAIVEIDSCNIETKNPFPVHAFILDVENFSKLI</sequence>
<gene>
    <name evidence="1" type="ORF">KL86DYS2_10852</name>
</gene>
<name>A0A212J6Q7_9BACT</name>
<dbReference type="SUPFAM" id="SSF54913">
    <property type="entry name" value="GlnB-like"/>
    <property type="match status" value="1"/>
</dbReference>
<evidence type="ECO:0008006" key="2">
    <source>
        <dbReference type="Google" id="ProtNLM"/>
    </source>
</evidence>
<evidence type="ECO:0000313" key="1">
    <source>
        <dbReference type="EMBL" id="SBV95117.1"/>
    </source>
</evidence>
<proteinExistence type="predicted"/>
<reference evidence="1" key="1">
    <citation type="submission" date="2016-04" db="EMBL/GenBank/DDBJ databases">
        <authorList>
            <person name="Evans L.H."/>
            <person name="Alamgir A."/>
            <person name="Owens N."/>
            <person name="Weber N.D."/>
            <person name="Virtaneva K."/>
            <person name="Barbian K."/>
            <person name="Babar A."/>
            <person name="Rosenke K."/>
        </authorList>
    </citation>
    <scope>NUCLEOTIDE SEQUENCE</scope>
    <source>
        <strain evidence="1">86-2</strain>
    </source>
</reference>
<dbReference type="EMBL" id="FLUL01000001">
    <property type="protein sequence ID" value="SBV95117.1"/>
    <property type="molecule type" value="Genomic_DNA"/>
</dbReference>